<feature type="compositionally biased region" description="Pro residues" evidence="1">
    <location>
        <begin position="52"/>
        <end position="80"/>
    </location>
</feature>
<feature type="signal peptide" evidence="2">
    <location>
        <begin position="1"/>
        <end position="27"/>
    </location>
</feature>
<dbReference type="Gramene" id="TKW28278">
    <property type="protein sequence ID" value="TKW28278"/>
    <property type="gene ID" value="SEVIR_3G309100v2"/>
</dbReference>
<protein>
    <submittedName>
        <fullName evidence="3">Uncharacterized protein</fullName>
    </submittedName>
</protein>
<evidence type="ECO:0000313" key="3">
    <source>
        <dbReference type="EMBL" id="TKW28278.1"/>
    </source>
</evidence>
<keyword evidence="4" id="KW-1185">Reference proteome</keyword>
<gene>
    <name evidence="3" type="ORF">SEVIR_3G309100v2</name>
</gene>
<dbReference type="Proteomes" id="UP000298652">
    <property type="component" value="Chromosome 3"/>
</dbReference>
<evidence type="ECO:0000256" key="1">
    <source>
        <dbReference type="SAM" id="MobiDB-lite"/>
    </source>
</evidence>
<accession>A0A4U6VFT0</accession>
<sequence length="174" mass="18041">MASTAAALNGTLLVAAVFLVLLHSSAGRQSGPALHCPDNRAYHCHDDNTEEPPAPTPMPSPSLAPLTPTPTPTPPPPPAQAPAVDCSLNCSMQCSPLCQANMTAGIDQCQADAISGGSGSYDICTANMCPDNCCQGCGQATVPTYLSCVNYYNRAIQYCMINCQDACNKNCTQG</sequence>
<feature type="chain" id="PRO_5021013991" evidence="2">
    <location>
        <begin position="28"/>
        <end position="174"/>
    </location>
</feature>
<keyword evidence="2" id="KW-0732">Signal</keyword>
<evidence type="ECO:0000256" key="2">
    <source>
        <dbReference type="SAM" id="SignalP"/>
    </source>
</evidence>
<feature type="region of interest" description="Disordered" evidence="1">
    <location>
        <begin position="45"/>
        <end position="80"/>
    </location>
</feature>
<dbReference type="EMBL" id="CM016554">
    <property type="protein sequence ID" value="TKW28278.1"/>
    <property type="molecule type" value="Genomic_DNA"/>
</dbReference>
<proteinExistence type="predicted"/>
<organism evidence="3 4">
    <name type="scientific">Setaria viridis</name>
    <name type="common">Green bristlegrass</name>
    <name type="synonym">Setaria italica subsp. viridis</name>
    <dbReference type="NCBI Taxonomy" id="4556"/>
    <lineage>
        <taxon>Eukaryota</taxon>
        <taxon>Viridiplantae</taxon>
        <taxon>Streptophyta</taxon>
        <taxon>Embryophyta</taxon>
        <taxon>Tracheophyta</taxon>
        <taxon>Spermatophyta</taxon>
        <taxon>Magnoliopsida</taxon>
        <taxon>Liliopsida</taxon>
        <taxon>Poales</taxon>
        <taxon>Poaceae</taxon>
        <taxon>PACMAD clade</taxon>
        <taxon>Panicoideae</taxon>
        <taxon>Panicodae</taxon>
        <taxon>Paniceae</taxon>
        <taxon>Cenchrinae</taxon>
        <taxon>Setaria</taxon>
    </lineage>
</organism>
<dbReference type="OMA" id="DICTANM"/>
<dbReference type="AlphaFoldDB" id="A0A4U6VFT0"/>
<reference evidence="3" key="1">
    <citation type="submission" date="2019-03" db="EMBL/GenBank/DDBJ databases">
        <title>WGS assembly of Setaria viridis.</title>
        <authorList>
            <person name="Huang P."/>
            <person name="Jenkins J."/>
            <person name="Grimwood J."/>
            <person name="Barry K."/>
            <person name="Healey A."/>
            <person name="Mamidi S."/>
            <person name="Sreedasyam A."/>
            <person name="Shu S."/>
            <person name="Feldman M."/>
            <person name="Wu J."/>
            <person name="Yu Y."/>
            <person name="Chen C."/>
            <person name="Johnson J."/>
            <person name="Rokhsar D."/>
            <person name="Baxter I."/>
            <person name="Schmutz J."/>
            <person name="Brutnell T."/>
            <person name="Kellogg E."/>
        </authorList>
    </citation>
    <scope>NUCLEOTIDE SEQUENCE [LARGE SCALE GENOMIC DNA]</scope>
</reference>
<evidence type="ECO:0000313" key="4">
    <source>
        <dbReference type="Proteomes" id="UP000298652"/>
    </source>
</evidence>
<name>A0A4U6VFT0_SETVI</name>